<dbReference type="Proteomes" id="UP000193920">
    <property type="component" value="Unassembled WGS sequence"/>
</dbReference>
<sequence length="523" mass="59541">MDLSDKYPSELSDEDIIPFTADALEVVETVVSFFCDCLNKNEPKFITLLNGNLSPKKEDINLHPSLDGDPTEKICQETPLFKKPTVFKYGNPEENDIITEGNQLTNVNTSFDDCINNTDQIINKIEDDFKNKNNYTDSIFLSSDSEGDDDDGAPACVLAAKKEAEGIVDQEITSNNNSTINSEKKVEERNSTSKTNISNDDSNANTTPTPDEPTNELKSINNSSVISTSKSEDNNLNEEEETNSLDFPLDEGEKKEPESAEATVNESINQEEDNFDEGNFDDGNFDEDTGDFSNEPNSPLQQINGDDSSKEEEGIENHEEIDNQNEKVKFTEQTALPTPMPNLEEMSSKFSSQLSVTLNELEYYNNPNIYHDSNDEINFIPIQEKSNSNCVRWKYHIKHHSTNKKLRCSNFLIIWSQPTKINPVPKATAEMWMIYYHTSNVGRKDATITYRFNGYYNTHEINVHKFMLEYNKFKENPNVEITKKEFPTLYTPLVLNPKKWLPELIRSKLLISNEIMNKTLLVD</sequence>
<feature type="compositionally biased region" description="Polar residues" evidence="1">
    <location>
        <begin position="192"/>
        <end position="204"/>
    </location>
</feature>
<dbReference type="Pfam" id="PF14469">
    <property type="entry name" value="AKAP28"/>
    <property type="match status" value="1"/>
</dbReference>
<feature type="compositionally biased region" description="Polar residues" evidence="1">
    <location>
        <begin position="294"/>
        <end position="306"/>
    </location>
</feature>
<evidence type="ECO:0000313" key="2">
    <source>
        <dbReference type="EMBL" id="ORY45803.1"/>
    </source>
</evidence>
<gene>
    <name evidence="2" type="ORF">LY90DRAFT_671464</name>
</gene>
<evidence type="ECO:0000313" key="3">
    <source>
        <dbReference type="Proteomes" id="UP000193920"/>
    </source>
</evidence>
<keyword evidence="3" id="KW-1185">Reference proteome</keyword>
<accession>A0A1Y2CFG4</accession>
<name>A0A1Y2CFG4_9FUNG</name>
<proteinExistence type="predicted"/>
<feature type="compositionally biased region" description="Low complexity" evidence="1">
    <location>
        <begin position="172"/>
        <end position="181"/>
    </location>
</feature>
<dbReference type="InterPro" id="IPR025663">
    <property type="entry name" value="AKAP_28"/>
</dbReference>
<protein>
    <submittedName>
        <fullName evidence="2">Uncharacterized protein</fullName>
    </submittedName>
</protein>
<feature type="compositionally biased region" description="Polar residues" evidence="1">
    <location>
        <begin position="217"/>
        <end position="229"/>
    </location>
</feature>
<feature type="region of interest" description="Disordered" evidence="1">
    <location>
        <begin position="169"/>
        <end position="328"/>
    </location>
</feature>
<feature type="compositionally biased region" description="Basic and acidic residues" evidence="1">
    <location>
        <begin position="307"/>
        <end position="328"/>
    </location>
</feature>
<dbReference type="EMBL" id="MCOG01000110">
    <property type="protein sequence ID" value="ORY45803.1"/>
    <property type="molecule type" value="Genomic_DNA"/>
</dbReference>
<dbReference type="AlphaFoldDB" id="A0A1Y2CFG4"/>
<organism evidence="2 3">
    <name type="scientific">Neocallimastix californiae</name>
    <dbReference type="NCBI Taxonomy" id="1754190"/>
    <lineage>
        <taxon>Eukaryota</taxon>
        <taxon>Fungi</taxon>
        <taxon>Fungi incertae sedis</taxon>
        <taxon>Chytridiomycota</taxon>
        <taxon>Chytridiomycota incertae sedis</taxon>
        <taxon>Neocallimastigomycetes</taxon>
        <taxon>Neocallimastigales</taxon>
        <taxon>Neocallimastigaceae</taxon>
        <taxon>Neocallimastix</taxon>
    </lineage>
</organism>
<evidence type="ECO:0000256" key="1">
    <source>
        <dbReference type="SAM" id="MobiDB-lite"/>
    </source>
</evidence>
<comment type="caution">
    <text evidence="2">The sequence shown here is derived from an EMBL/GenBank/DDBJ whole genome shotgun (WGS) entry which is preliminary data.</text>
</comment>
<feature type="compositionally biased region" description="Acidic residues" evidence="1">
    <location>
        <begin position="269"/>
        <end position="290"/>
    </location>
</feature>
<reference evidence="2 3" key="1">
    <citation type="submission" date="2016-08" db="EMBL/GenBank/DDBJ databases">
        <title>A Parts List for Fungal Cellulosomes Revealed by Comparative Genomics.</title>
        <authorList>
            <consortium name="DOE Joint Genome Institute"/>
            <person name="Haitjema C.H."/>
            <person name="Gilmore S.P."/>
            <person name="Henske J.K."/>
            <person name="Solomon K.V."/>
            <person name="De Groot R."/>
            <person name="Kuo A."/>
            <person name="Mondo S.J."/>
            <person name="Salamov A.A."/>
            <person name="Labutti K."/>
            <person name="Zhao Z."/>
            <person name="Chiniquy J."/>
            <person name="Barry K."/>
            <person name="Brewer H.M."/>
            <person name="Purvine S.O."/>
            <person name="Wright A.T."/>
            <person name="Boxma B."/>
            <person name="Van Alen T."/>
            <person name="Hackstein J.H."/>
            <person name="Baker S.E."/>
            <person name="Grigoriev I.V."/>
            <person name="O'Malley M.A."/>
        </authorList>
    </citation>
    <scope>NUCLEOTIDE SEQUENCE [LARGE SCALE GENOMIC DNA]</scope>
    <source>
        <strain evidence="2 3">G1</strain>
    </source>
</reference>
<dbReference type="OrthoDB" id="2149459at2759"/>
<feature type="compositionally biased region" description="Basic and acidic residues" evidence="1">
    <location>
        <begin position="182"/>
        <end position="191"/>
    </location>
</feature>